<sequence length="583" mass="67277">MEEEENENTSYHDAMLKLPLYSCVIKELIWLKRVTTSKAFLKKTIEDPQLLKDFSILKTIRADEENASVKDNVQLKKKAQVNLERQLKLYEDLQWSRVPGYFWPVHSGDYSPLSPDGEFVDRHGKLGLDFWQWNRETSPLGYIPPLCTCKRTEDCITSVKKWIKNMKLEYEYKVCVNDVCRGMLYIPYSLLEIPLNRAISNGSEFAQKVKVPNETDVYCGNMKHTIILCTTSRRHEKKCLEAIELSEVPSPLIYDVECEDFVPYFKRYSDYTEESPLMTVEPIDSDVSDSEQSYGMGQIFAIRRLKNHIMFEKYDPITKKTEPVDDLLLEAWDKMCSMTKSQDAEKSKEEVNKQLVVENTQEKPSEDLEVEIELKEDFPDLIIDKAATNTVRNTATTERSTSNTQGRKGESVKNSSNTDKGTTSVDQKSTLNSKSTVNSERGRTKNERANVKSEVKRELEEDSGSNVKTKEKSHVKQEVKPGELKSELKQDVKAEVTEMSEDIVDQVSDYSDENSVNEDEEEVMEKLKEENFKVYRLIESFSSDRRPLTLSLRSNTSREESENRTNQTELEDLSMPKKKVKVT</sequence>
<evidence type="ECO:0000313" key="2">
    <source>
        <dbReference type="EMBL" id="UKK02297.1"/>
    </source>
</evidence>
<name>A0A976MDC3_THEOR</name>
<dbReference type="EMBL" id="CP056071">
    <property type="protein sequence ID" value="UKK02297.1"/>
    <property type="molecule type" value="Genomic_DNA"/>
</dbReference>
<feature type="region of interest" description="Disordered" evidence="1">
    <location>
        <begin position="545"/>
        <end position="583"/>
    </location>
</feature>
<evidence type="ECO:0000313" key="3">
    <source>
        <dbReference type="Proteomes" id="UP000244811"/>
    </source>
</evidence>
<feature type="compositionally biased region" description="Acidic residues" evidence="1">
    <location>
        <begin position="498"/>
        <end position="523"/>
    </location>
</feature>
<feature type="compositionally biased region" description="Basic and acidic residues" evidence="1">
    <location>
        <begin position="440"/>
        <end position="459"/>
    </location>
</feature>
<proteinExistence type="predicted"/>
<organism evidence="2 3">
    <name type="scientific">Theileria orientalis</name>
    <dbReference type="NCBI Taxonomy" id="68886"/>
    <lineage>
        <taxon>Eukaryota</taxon>
        <taxon>Sar</taxon>
        <taxon>Alveolata</taxon>
        <taxon>Apicomplexa</taxon>
        <taxon>Aconoidasida</taxon>
        <taxon>Piroplasmida</taxon>
        <taxon>Theileriidae</taxon>
        <taxon>Theileria</taxon>
    </lineage>
</organism>
<reference evidence="2" key="1">
    <citation type="submission" date="2022-07" db="EMBL/GenBank/DDBJ databases">
        <title>Evaluation of T. orientalis genome assembly methods using nanopore sequencing and analysis of variation between genomes.</title>
        <authorList>
            <person name="Yam J."/>
            <person name="Micallef M.L."/>
            <person name="Liu M."/>
            <person name="Djordjevic S.P."/>
            <person name="Bogema D.R."/>
            <person name="Jenkins C."/>
        </authorList>
    </citation>
    <scope>NUCLEOTIDE SEQUENCE</scope>
    <source>
        <strain evidence="2">Goon Nure</strain>
    </source>
</reference>
<protein>
    <submittedName>
        <fullName evidence="2">Uncharacterized protein</fullName>
    </submittedName>
</protein>
<accession>A0A976MDC3</accession>
<dbReference type="AlphaFoldDB" id="A0A976MDC3"/>
<feature type="compositionally biased region" description="Basic and acidic residues" evidence="1">
    <location>
        <begin position="468"/>
        <end position="496"/>
    </location>
</feature>
<feature type="region of interest" description="Disordered" evidence="1">
    <location>
        <begin position="392"/>
        <end position="524"/>
    </location>
</feature>
<evidence type="ECO:0000256" key="1">
    <source>
        <dbReference type="SAM" id="MobiDB-lite"/>
    </source>
</evidence>
<gene>
    <name evidence="2" type="ORF">MACK_001653</name>
</gene>
<dbReference type="Proteomes" id="UP000244811">
    <property type="component" value="Chromosome 2"/>
</dbReference>
<feature type="compositionally biased region" description="Polar residues" evidence="1">
    <location>
        <begin position="398"/>
        <end position="439"/>
    </location>
</feature>